<evidence type="ECO:0000313" key="2">
    <source>
        <dbReference type="Proteomes" id="UP000006253"/>
    </source>
</evidence>
<gene>
    <name evidence="1" type="ORF">LEP1GSC081_1976</name>
</gene>
<comment type="caution">
    <text evidence="1">The sequence shown here is derived from an EMBL/GenBank/DDBJ whole genome shotgun (WGS) entry which is preliminary data.</text>
</comment>
<dbReference type="AlphaFoldDB" id="A0A0E2AYS6"/>
<dbReference type="Proteomes" id="UP000006253">
    <property type="component" value="Unassembled WGS sequence"/>
</dbReference>
<name>A0A0E2AYS6_9LEPT</name>
<proteinExistence type="predicted"/>
<evidence type="ECO:0000313" key="1">
    <source>
        <dbReference type="EMBL" id="EKO14113.1"/>
    </source>
</evidence>
<organism evidence="1 2">
    <name type="scientific">Leptospira kirschneri str. H1</name>
    <dbReference type="NCBI Taxonomy" id="1049966"/>
    <lineage>
        <taxon>Bacteria</taxon>
        <taxon>Pseudomonadati</taxon>
        <taxon>Spirochaetota</taxon>
        <taxon>Spirochaetia</taxon>
        <taxon>Leptospirales</taxon>
        <taxon>Leptospiraceae</taxon>
        <taxon>Leptospira</taxon>
    </lineage>
</organism>
<accession>A0A0E2AYS6</accession>
<reference evidence="1 2" key="1">
    <citation type="submission" date="2012-10" db="EMBL/GenBank/DDBJ databases">
        <authorList>
            <person name="Harkins D.M."/>
            <person name="Durkin A.S."/>
            <person name="Brinkac L.M."/>
            <person name="Selengut J.D."/>
            <person name="Sanka R."/>
            <person name="DePew J."/>
            <person name="Purushe J."/>
            <person name="Peacock S.J."/>
            <person name="Thaipadungpanit J."/>
            <person name="Wuthiekanun V.W."/>
            <person name="Day N.P."/>
            <person name="Vinetz J.M."/>
            <person name="Sutton G.G."/>
            <person name="Nelson W.C."/>
            <person name="Fouts D.E."/>
        </authorList>
    </citation>
    <scope>NUCLEOTIDE SEQUENCE [LARGE SCALE GENOMIC DNA]</scope>
    <source>
        <strain evidence="1 2">H1</strain>
    </source>
</reference>
<dbReference type="RefSeq" id="WP_004766671.1">
    <property type="nucleotide sequence ID" value="NZ_AHMY02000059.1"/>
</dbReference>
<protein>
    <submittedName>
        <fullName evidence="1">Uncharacterized protein</fullName>
    </submittedName>
</protein>
<dbReference type="EMBL" id="AHMY02000059">
    <property type="protein sequence ID" value="EKO14113.1"/>
    <property type="molecule type" value="Genomic_DNA"/>
</dbReference>
<sequence length="60" mass="6843">MKYNLLGSYIPRVPHTGVDGDKAKASFGFATSGYLKTDERIFYLEDWSPPADWNLYLTQP</sequence>